<dbReference type="RefSeq" id="WP_306744921.1">
    <property type="nucleotide sequence ID" value="NZ_NSDM01000002.1"/>
</dbReference>
<name>A0ABU0WVD0_9PSEU</name>
<organism evidence="2 3">
    <name type="scientific">Saccharothrix yanglingensis</name>
    <dbReference type="NCBI Taxonomy" id="659496"/>
    <lineage>
        <taxon>Bacteria</taxon>
        <taxon>Bacillati</taxon>
        <taxon>Actinomycetota</taxon>
        <taxon>Actinomycetes</taxon>
        <taxon>Pseudonocardiales</taxon>
        <taxon>Pseudonocardiaceae</taxon>
        <taxon>Saccharothrix</taxon>
    </lineage>
</organism>
<feature type="region of interest" description="Disordered" evidence="1">
    <location>
        <begin position="56"/>
        <end position="96"/>
    </location>
</feature>
<accession>A0ABU0WVD0</accession>
<dbReference type="EMBL" id="NSDM01000002">
    <property type="protein sequence ID" value="MDQ2583809.1"/>
    <property type="molecule type" value="Genomic_DNA"/>
</dbReference>
<sequence length="96" mass="9734">MAAHAGVLLDNGVHAYGPHVIAERNATFEVAGYAPGGDGAADGDLVTTDLAGWPASGAPCPEPLPRALPSPARRHAKPLPRNGVTVHVAAGGRRSR</sequence>
<reference evidence="2 3" key="1">
    <citation type="submission" date="2017-06" db="EMBL/GenBank/DDBJ databases">
        <title>Cultured bacterium strain Saccharothrix yanglingensis Hhs.015.</title>
        <authorList>
            <person name="Xia Y."/>
        </authorList>
    </citation>
    <scope>NUCLEOTIDE SEQUENCE [LARGE SCALE GENOMIC DNA]</scope>
    <source>
        <strain evidence="2 3">Hhs.015</strain>
    </source>
</reference>
<evidence type="ECO:0000256" key="1">
    <source>
        <dbReference type="SAM" id="MobiDB-lite"/>
    </source>
</evidence>
<evidence type="ECO:0000313" key="3">
    <source>
        <dbReference type="Proteomes" id="UP001225605"/>
    </source>
</evidence>
<dbReference type="Proteomes" id="UP001225605">
    <property type="component" value="Unassembled WGS sequence"/>
</dbReference>
<gene>
    <name evidence="2" type="ORF">CKY47_07385</name>
</gene>
<proteinExistence type="predicted"/>
<keyword evidence="3" id="KW-1185">Reference proteome</keyword>
<protein>
    <submittedName>
        <fullName evidence="2">Uncharacterized protein</fullName>
    </submittedName>
</protein>
<comment type="caution">
    <text evidence="2">The sequence shown here is derived from an EMBL/GenBank/DDBJ whole genome shotgun (WGS) entry which is preliminary data.</text>
</comment>
<evidence type="ECO:0000313" key="2">
    <source>
        <dbReference type="EMBL" id="MDQ2583809.1"/>
    </source>
</evidence>